<dbReference type="EMBL" id="MN739519">
    <property type="protein sequence ID" value="QHT10258.1"/>
    <property type="molecule type" value="Genomic_DNA"/>
</dbReference>
<sequence length="55" mass="6746">MSYSSLFQKEDSIEYQGDFHTFPSISVQTVWRQFLEHLMFLMPFRSFISFLFKNR</sequence>
<accession>A0A6C0D0G5</accession>
<dbReference type="AlphaFoldDB" id="A0A6C0D0G5"/>
<reference evidence="1" key="1">
    <citation type="journal article" date="2020" name="Nature">
        <title>Giant virus diversity and host interactions through global metagenomics.</title>
        <authorList>
            <person name="Schulz F."/>
            <person name="Roux S."/>
            <person name="Paez-Espino D."/>
            <person name="Jungbluth S."/>
            <person name="Walsh D.A."/>
            <person name="Denef V.J."/>
            <person name="McMahon K.D."/>
            <person name="Konstantinidis K.T."/>
            <person name="Eloe-Fadrosh E.A."/>
            <person name="Kyrpides N.C."/>
            <person name="Woyke T."/>
        </authorList>
    </citation>
    <scope>NUCLEOTIDE SEQUENCE</scope>
    <source>
        <strain evidence="1">GVMAG-M-3300023174-104</strain>
    </source>
</reference>
<evidence type="ECO:0000313" key="1">
    <source>
        <dbReference type="EMBL" id="QHT10258.1"/>
    </source>
</evidence>
<organism evidence="1">
    <name type="scientific">viral metagenome</name>
    <dbReference type="NCBI Taxonomy" id="1070528"/>
    <lineage>
        <taxon>unclassified sequences</taxon>
        <taxon>metagenomes</taxon>
        <taxon>organismal metagenomes</taxon>
    </lineage>
</organism>
<proteinExistence type="predicted"/>
<protein>
    <submittedName>
        <fullName evidence="1">Uncharacterized protein</fullName>
    </submittedName>
</protein>
<name>A0A6C0D0G5_9ZZZZ</name>